<gene>
    <name evidence="15" type="primary">LOC115634394</name>
</gene>
<dbReference type="InterPro" id="IPR018114">
    <property type="entry name" value="TRYPSIN_HIS"/>
</dbReference>
<sequence length="273" mass="29858">MYSIQLFVVALLLLIQQQLSSGAALNTTAGAIRNKDGRIVGGSEASISYFPHQVSIQMGTRHACGGSILTNRIILTAAHCVREYSKPQLYFVRAGSDEWARGGSFVGVRRIIPHAQFEEPTRLNHDIALLLLQQPLVYSPSIQPIALVSPMDFVHPQMPLYITGWGTTGTSLITETRLRYTSIFQVDHAECQATYMDVGVVTDTMICAGVPFGGRDSCQGDSGGPLITNIGHRWKLLGIVSWGIGCGQAQYPGIYTRVTAYNDWVAQTMKLLQ</sequence>
<dbReference type="GeneID" id="115634394"/>
<name>A0A6J2UHM4_DROLE</name>
<feature type="signal peptide" evidence="12">
    <location>
        <begin position="1"/>
        <end position="22"/>
    </location>
</feature>
<dbReference type="GO" id="GO:0004252">
    <property type="term" value="F:serine-type endopeptidase activity"/>
    <property type="evidence" value="ECO:0007669"/>
    <property type="project" value="UniProtKB-EC"/>
</dbReference>
<dbReference type="GO" id="GO:0005576">
    <property type="term" value="C:extracellular region"/>
    <property type="evidence" value="ECO:0007669"/>
    <property type="project" value="UniProtKB-SubCell"/>
</dbReference>
<dbReference type="Pfam" id="PF00089">
    <property type="entry name" value="Trypsin"/>
    <property type="match status" value="1"/>
</dbReference>
<dbReference type="InterPro" id="IPR033116">
    <property type="entry name" value="TRYPSIN_SER"/>
</dbReference>
<evidence type="ECO:0000313" key="14">
    <source>
        <dbReference type="Proteomes" id="UP000504634"/>
    </source>
</evidence>
<dbReference type="PROSITE" id="PS00135">
    <property type="entry name" value="TRYPSIN_SER"/>
    <property type="match status" value="1"/>
</dbReference>
<proteinExistence type="inferred from homology"/>
<dbReference type="PANTHER" id="PTHR24252">
    <property type="entry name" value="ACROSIN-RELATED"/>
    <property type="match status" value="1"/>
</dbReference>
<dbReference type="PROSITE" id="PS00134">
    <property type="entry name" value="TRYPSIN_HIS"/>
    <property type="match status" value="1"/>
</dbReference>
<dbReference type="InterPro" id="IPR043504">
    <property type="entry name" value="Peptidase_S1_PA_chymotrypsin"/>
</dbReference>
<dbReference type="PROSITE" id="PS50240">
    <property type="entry name" value="TRYPSIN_DOM"/>
    <property type="match status" value="1"/>
</dbReference>
<keyword evidence="4 11" id="KW-0645">Protease</keyword>
<dbReference type="PANTHER" id="PTHR24252:SF17">
    <property type="entry name" value="SUPPRESSOR OF TUMORIGENICITY 14 PROTEIN HOMOLOG-RELATED"/>
    <property type="match status" value="1"/>
</dbReference>
<dbReference type="RefSeq" id="XP_030387946.1">
    <property type="nucleotide sequence ID" value="XM_030532086.1"/>
</dbReference>
<evidence type="ECO:0000256" key="2">
    <source>
        <dbReference type="ARBA" id="ARBA00007664"/>
    </source>
</evidence>
<evidence type="ECO:0000256" key="4">
    <source>
        <dbReference type="ARBA" id="ARBA00022670"/>
    </source>
</evidence>
<evidence type="ECO:0000313" key="15">
    <source>
        <dbReference type="RefSeq" id="XP_030387946.1"/>
    </source>
</evidence>
<keyword evidence="3" id="KW-0964">Secreted</keyword>
<evidence type="ECO:0000256" key="1">
    <source>
        <dbReference type="ARBA" id="ARBA00004239"/>
    </source>
</evidence>
<keyword evidence="7 11" id="KW-0720">Serine protease</keyword>
<evidence type="ECO:0000256" key="6">
    <source>
        <dbReference type="ARBA" id="ARBA00022801"/>
    </source>
</evidence>
<keyword evidence="14" id="KW-1185">Reference proteome</keyword>
<dbReference type="SMART" id="SM00020">
    <property type="entry name" value="Tryp_SPc"/>
    <property type="match status" value="1"/>
</dbReference>
<keyword evidence="5 12" id="KW-0732">Signal</keyword>
<evidence type="ECO:0000256" key="9">
    <source>
        <dbReference type="ARBA" id="ARBA00023157"/>
    </source>
</evidence>
<evidence type="ECO:0000256" key="10">
    <source>
        <dbReference type="ARBA" id="ARBA00036320"/>
    </source>
</evidence>
<feature type="chain" id="PRO_5026846012" evidence="12">
    <location>
        <begin position="23"/>
        <end position="273"/>
    </location>
</feature>
<dbReference type="GO" id="GO:0006508">
    <property type="term" value="P:proteolysis"/>
    <property type="evidence" value="ECO:0007669"/>
    <property type="project" value="UniProtKB-KW"/>
</dbReference>
<dbReference type="Proteomes" id="UP000504634">
    <property type="component" value="Unplaced"/>
</dbReference>
<protein>
    <submittedName>
        <fullName evidence="15">Trypsin 3A1</fullName>
    </submittedName>
</protein>
<keyword evidence="9" id="KW-1015">Disulfide bond</keyword>
<dbReference type="InterPro" id="IPR001314">
    <property type="entry name" value="Peptidase_S1A"/>
</dbReference>
<dbReference type="FunFam" id="2.40.10.10:FF:000077">
    <property type="entry name" value="Predicted protein"/>
    <property type="match status" value="1"/>
</dbReference>
<keyword evidence="6 11" id="KW-0378">Hydrolase</keyword>
<comment type="subcellular location">
    <subcellularLocation>
        <location evidence="1">Secreted</location>
        <location evidence="1">Extracellular space</location>
    </subcellularLocation>
</comment>
<evidence type="ECO:0000256" key="5">
    <source>
        <dbReference type="ARBA" id="ARBA00022729"/>
    </source>
</evidence>
<evidence type="ECO:0000256" key="11">
    <source>
        <dbReference type="RuleBase" id="RU363034"/>
    </source>
</evidence>
<evidence type="ECO:0000256" key="8">
    <source>
        <dbReference type="ARBA" id="ARBA00023145"/>
    </source>
</evidence>
<keyword evidence="8" id="KW-0865">Zymogen</keyword>
<organism evidence="14 15">
    <name type="scientific">Drosophila lebanonensis</name>
    <name type="common">Fruit fly</name>
    <name type="synonym">Scaptodrosophila lebanonensis</name>
    <dbReference type="NCBI Taxonomy" id="7225"/>
    <lineage>
        <taxon>Eukaryota</taxon>
        <taxon>Metazoa</taxon>
        <taxon>Ecdysozoa</taxon>
        <taxon>Arthropoda</taxon>
        <taxon>Hexapoda</taxon>
        <taxon>Insecta</taxon>
        <taxon>Pterygota</taxon>
        <taxon>Neoptera</taxon>
        <taxon>Endopterygota</taxon>
        <taxon>Diptera</taxon>
        <taxon>Brachycera</taxon>
        <taxon>Muscomorpha</taxon>
        <taxon>Ephydroidea</taxon>
        <taxon>Drosophilidae</taxon>
        <taxon>Scaptodrosophila</taxon>
    </lineage>
</organism>
<dbReference type="InterPro" id="IPR001254">
    <property type="entry name" value="Trypsin_dom"/>
</dbReference>
<dbReference type="CDD" id="cd00190">
    <property type="entry name" value="Tryp_SPc"/>
    <property type="match status" value="1"/>
</dbReference>
<dbReference type="PRINTS" id="PR00722">
    <property type="entry name" value="CHYMOTRYPSIN"/>
</dbReference>
<dbReference type="SUPFAM" id="SSF50494">
    <property type="entry name" value="Trypsin-like serine proteases"/>
    <property type="match status" value="1"/>
</dbReference>
<reference evidence="15" key="1">
    <citation type="submission" date="2025-08" db="UniProtKB">
        <authorList>
            <consortium name="RefSeq"/>
        </authorList>
    </citation>
    <scope>IDENTIFICATION</scope>
    <source>
        <strain evidence="15">11010-0011.00</strain>
        <tissue evidence="15">Whole body</tissue>
    </source>
</reference>
<evidence type="ECO:0000256" key="3">
    <source>
        <dbReference type="ARBA" id="ARBA00022525"/>
    </source>
</evidence>
<dbReference type="Gene3D" id="2.40.10.10">
    <property type="entry name" value="Trypsin-like serine proteases"/>
    <property type="match status" value="1"/>
</dbReference>
<dbReference type="InterPro" id="IPR009003">
    <property type="entry name" value="Peptidase_S1_PA"/>
</dbReference>
<accession>A0A6J2UHM4</accession>
<evidence type="ECO:0000259" key="13">
    <source>
        <dbReference type="PROSITE" id="PS50240"/>
    </source>
</evidence>
<dbReference type="AlphaFoldDB" id="A0A6J2UHM4"/>
<evidence type="ECO:0000256" key="12">
    <source>
        <dbReference type="SAM" id="SignalP"/>
    </source>
</evidence>
<dbReference type="OrthoDB" id="10059102at2759"/>
<evidence type="ECO:0000256" key="7">
    <source>
        <dbReference type="ARBA" id="ARBA00022825"/>
    </source>
</evidence>
<comment type="similarity">
    <text evidence="2">Belongs to the peptidase S1 family.</text>
</comment>
<comment type="catalytic activity">
    <reaction evidence="10">
        <text>Preferential cleavage: Arg-|-Xaa, Lys-|-Xaa.</text>
        <dbReference type="EC" id="3.4.21.4"/>
    </reaction>
</comment>
<feature type="domain" description="Peptidase S1" evidence="13">
    <location>
        <begin position="39"/>
        <end position="270"/>
    </location>
</feature>